<dbReference type="Pfam" id="PF13411">
    <property type="entry name" value="MerR_1"/>
    <property type="match status" value="1"/>
</dbReference>
<evidence type="ECO:0000259" key="5">
    <source>
        <dbReference type="PROSITE" id="PS50937"/>
    </source>
</evidence>
<dbReference type="PRINTS" id="PR00040">
    <property type="entry name" value="HTHMERR"/>
</dbReference>
<reference evidence="6 7" key="2">
    <citation type="submission" date="2024-03" db="EMBL/GenBank/DDBJ databases">
        <title>The Genome Sequence of Enterococcus sp. DIV2402.</title>
        <authorList>
            <consortium name="The Broad Institute Genomics Platform"/>
            <consortium name="The Broad Institute Microbial Omics Core"/>
            <consortium name="The Broad Institute Genomic Center for Infectious Diseases"/>
            <person name="Earl A."/>
            <person name="Manson A."/>
            <person name="Gilmore M."/>
            <person name="Schwartman J."/>
            <person name="Shea T."/>
            <person name="Abouelleil A."/>
            <person name="Cao P."/>
            <person name="Chapman S."/>
            <person name="Cusick C."/>
            <person name="Young S."/>
            <person name="Neafsey D."/>
            <person name="Nusbaum C."/>
            <person name="Birren B."/>
        </authorList>
    </citation>
    <scope>NUCLEOTIDE SEQUENCE [LARGE SCALE GENOMIC DNA]</scope>
    <source>
        <strain evidence="6 7">DIV2402</strain>
    </source>
</reference>
<dbReference type="PROSITE" id="PS50937">
    <property type="entry name" value="HTH_MERR_2"/>
    <property type="match status" value="1"/>
</dbReference>
<accession>A0ABZ2SQY0</accession>
<evidence type="ECO:0000256" key="2">
    <source>
        <dbReference type="ARBA" id="ARBA00023015"/>
    </source>
</evidence>
<protein>
    <recommendedName>
        <fullName evidence="5">HTH merR-type domain-containing protein</fullName>
    </recommendedName>
</protein>
<keyword evidence="7" id="KW-1185">Reference proteome</keyword>
<dbReference type="InterPro" id="IPR047057">
    <property type="entry name" value="MerR_fam"/>
</dbReference>
<dbReference type="InterPro" id="IPR000551">
    <property type="entry name" value="MerR-type_HTH_dom"/>
</dbReference>
<dbReference type="SMART" id="SM00422">
    <property type="entry name" value="HTH_MERR"/>
    <property type="match status" value="1"/>
</dbReference>
<evidence type="ECO:0000313" key="7">
    <source>
        <dbReference type="Proteomes" id="UP000664701"/>
    </source>
</evidence>
<dbReference type="SUPFAM" id="SSF46955">
    <property type="entry name" value="Putative DNA-binding domain"/>
    <property type="match status" value="1"/>
</dbReference>
<dbReference type="RefSeq" id="WP_207941658.1">
    <property type="nucleotide sequence ID" value="NZ_CP147251.1"/>
</dbReference>
<keyword evidence="4" id="KW-0804">Transcription</keyword>
<dbReference type="PANTHER" id="PTHR30204">
    <property type="entry name" value="REDOX-CYCLING DRUG-SENSING TRANSCRIPTIONAL ACTIVATOR SOXR"/>
    <property type="match status" value="1"/>
</dbReference>
<sequence length="125" mass="15293">MENQQEYSIGAFSTRVHLSVDTLRYYEKEGLLKPRRNQQNQRIYTENDYEWTLFILRLKQIGMPIRDIQTYAKLRYQGDETINERLQLLYKQEQLLEKQRHEIDEHLAFLAKKITIYHEKIVDME</sequence>
<name>A0ABZ2SQY0_9ENTE</name>
<evidence type="ECO:0000256" key="4">
    <source>
        <dbReference type="ARBA" id="ARBA00023163"/>
    </source>
</evidence>
<dbReference type="PANTHER" id="PTHR30204:SF69">
    <property type="entry name" value="MERR-FAMILY TRANSCRIPTIONAL REGULATOR"/>
    <property type="match status" value="1"/>
</dbReference>
<keyword evidence="2" id="KW-0805">Transcription regulation</keyword>
<dbReference type="Proteomes" id="UP000664701">
    <property type="component" value="Chromosome"/>
</dbReference>
<evidence type="ECO:0000256" key="1">
    <source>
        <dbReference type="ARBA" id="ARBA00022491"/>
    </source>
</evidence>
<gene>
    <name evidence="6" type="ORF">DOK78_002836</name>
</gene>
<evidence type="ECO:0000256" key="3">
    <source>
        <dbReference type="ARBA" id="ARBA00023125"/>
    </source>
</evidence>
<organism evidence="6 7">
    <name type="scientific">Candidatus Enterococcus lowellii</name>
    <dbReference type="NCBI Taxonomy" id="2230877"/>
    <lineage>
        <taxon>Bacteria</taxon>
        <taxon>Bacillati</taxon>
        <taxon>Bacillota</taxon>
        <taxon>Bacilli</taxon>
        <taxon>Lactobacillales</taxon>
        <taxon>Enterococcaceae</taxon>
        <taxon>Enterococcus</taxon>
    </lineage>
</organism>
<keyword evidence="1" id="KW-0678">Repressor</keyword>
<evidence type="ECO:0000313" key="6">
    <source>
        <dbReference type="EMBL" id="WYJ78179.1"/>
    </source>
</evidence>
<reference evidence="6 7" key="1">
    <citation type="submission" date="2021-03" db="EMBL/GenBank/DDBJ databases">
        <authorList>
            <person name="Gilmore M.S."/>
            <person name="Schwartzman J."/>
            <person name="Van Tyne D."/>
            <person name="Martin M."/>
            <person name="Earl A.M."/>
            <person name="Manson A.L."/>
            <person name="Straub T."/>
            <person name="Salamzade R."/>
            <person name="Saavedra J."/>
            <person name="Lebreton F."/>
            <person name="Prichula J."/>
            <person name="Schaufler K."/>
            <person name="Gaca A."/>
            <person name="Sgardioli B."/>
            <person name="Wagenaar J."/>
            <person name="Strong T."/>
        </authorList>
    </citation>
    <scope>NUCLEOTIDE SEQUENCE [LARGE SCALE GENOMIC DNA]</scope>
    <source>
        <strain evidence="6 7">DIV2402</strain>
    </source>
</reference>
<dbReference type="CDD" id="cd01109">
    <property type="entry name" value="HTH_YyaN"/>
    <property type="match status" value="1"/>
</dbReference>
<keyword evidence="3" id="KW-0238">DNA-binding</keyword>
<proteinExistence type="predicted"/>
<dbReference type="Gene3D" id="1.10.1660.10">
    <property type="match status" value="1"/>
</dbReference>
<dbReference type="EMBL" id="CP147251">
    <property type="protein sequence ID" value="WYJ78179.1"/>
    <property type="molecule type" value="Genomic_DNA"/>
</dbReference>
<dbReference type="InterPro" id="IPR009061">
    <property type="entry name" value="DNA-bd_dom_put_sf"/>
</dbReference>
<feature type="domain" description="HTH merR-type" evidence="5">
    <location>
        <begin position="6"/>
        <end position="74"/>
    </location>
</feature>